<dbReference type="EMBL" id="CM017873">
    <property type="protein sequence ID" value="KAG1330839.1"/>
    <property type="molecule type" value="Genomic_DNA"/>
</dbReference>
<accession>A0A8K0HZQ9</accession>
<keyword evidence="3" id="KW-1185">Reference proteome</keyword>
<evidence type="ECO:0000313" key="2">
    <source>
        <dbReference type="EMBL" id="KAG1330839.1"/>
    </source>
</evidence>
<comment type="caution">
    <text evidence="2">The sequence shown here is derived from an EMBL/GenBank/DDBJ whole genome shotgun (WGS) entry which is preliminary data.</text>
</comment>
<feature type="compositionally biased region" description="Basic and acidic residues" evidence="1">
    <location>
        <begin position="1"/>
        <end position="17"/>
    </location>
</feature>
<dbReference type="AlphaFoldDB" id="A0A8K0HZQ9"/>
<organism evidence="2 3">
    <name type="scientific">Cocos nucifera</name>
    <name type="common">Coconut palm</name>
    <dbReference type="NCBI Taxonomy" id="13894"/>
    <lineage>
        <taxon>Eukaryota</taxon>
        <taxon>Viridiplantae</taxon>
        <taxon>Streptophyta</taxon>
        <taxon>Embryophyta</taxon>
        <taxon>Tracheophyta</taxon>
        <taxon>Spermatophyta</taxon>
        <taxon>Magnoliopsida</taxon>
        <taxon>Liliopsida</taxon>
        <taxon>Arecaceae</taxon>
        <taxon>Arecoideae</taxon>
        <taxon>Cocoseae</taxon>
        <taxon>Attaleinae</taxon>
        <taxon>Cocos</taxon>
    </lineage>
</organism>
<feature type="region of interest" description="Disordered" evidence="1">
    <location>
        <begin position="1"/>
        <end position="22"/>
    </location>
</feature>
<dbReference type="Proteomes" id="UP000797356">
    <property type="component" value="Chromosome 2"/>
</dbReference>
<name>A0A8K0HZQ9_COCNU</name>
<proteinExistence type="predicted"/>
<protein>
    <submittedName>
        <fullName evidence="2">Uncharacterized protein</fullName>
    </submittedName>
</protein>
<reference evidence="2" key="2">
    <citation type="submission" date="2019-07" db="EMBL/GenBank/DDBJ databases">
        <authorList>
            <person name="Yang Y."/>
            <person name="Bocs S."/>
            <person name="Baudouin L."/>
        </authorList>
    </citation>
    <scope>NUCLEOTIDE SEQUENCE</scope>
    <source>
        <tissue evidence="2">Spear leaf of Hainan Tall coconut</tissue>
    </source>
</reference>
<reference evidence="2" key="1">
    <citation type="journal article" date="2017" name="Gigascience">
        <title>The genome draft of coconut (Cocos nucifera).</title>
        <authorList>
            <person name="Xiao Y."/>
            <person name="Xu P."/>
            <person name="Fan H."/>
            <person name="Baudouin L."/>
            <person name="Xia W."/>
            <person name="Bocs S."/>
            <person name="Xu J."/>
            <person name="Li Q."/>
            <person name="Guo A."/>
            <person name="Zhou L."/>
            <person name="Li J."/>
            <person name="Wu Y."/>
            <person name="Ma Z."/>
            <person name="Armero A."/>
            <person name="Issali A.E."/>
            <person name="Liu N."/>
            <person name="Peng M."/>
            <person name="Yang Y."/>
        </authorList>
    </citation>
    <scope>NUCLEOTIDE SEQUENCE</scope>
    <source>
        <tissue evidence="2">Spear leaf of Hainan Tall coconut</tissue>
    </source>
</reference>
<gene>
    <name evidence="2" type="ORF">COCNU_02G008070</name>
</gene>
<evidence type="ECO:0000313" key="3">
    <source>
        <dbReference type="Proteomes" id="UP000797356"/>
    </source>
</evidence>
<evidence type="ECO:0000256" key="1">
    <source>
        <dbReference type="SAM" id="MobiDB-lite"/>
    </source>
</evidence>
<sequence>MTTAPDRKGGENDRAVKEEEEEQVRSMGRLVSLCDQKELRASYYFNKAWVY</sequence>